<keyword evidence="1" id="KW-1133">Transmembrane helix</keyword>
<protein>
    <submittedName>
        <fullName evidence="2">Uncharacterized protein</fullName>
    </submittedName>
</protein>
<evidence type="ECO:0000313" key="3">
    <source>
        <dbReference type="Proteomes" id="UP001589608"/>
    </source>
</evidence>
<comment type="caution">
    <text evidence="2">The sequence shown here is derived from an EMBL/GenBank/DDBJ whole genome shotgun (WGS) entry which is preliminary data.</text>
</comment>
<name>A0ABV5MF49_9ACTN</name>
<dbReference type="RefSeq" id="WP_223100656.1">
    <property type="nucleotide sequence ID" value="NZ_CP061913.1"/>
</dbReference>
<dbReference type="EMBL" id="JBHMCA010000053">
    <property type="protein sequence ID" value="MFB9447477.1"/>
    <property type="molecule type" value="Genomic_DNA"/>
</dbReference>
<feature type="transmembrane region" description="Helical" evidence="1">
    <location>
        <begin position="41"/>
        <end position="66"/>
    </location>
</feature>
<gene>
    <name evidence="2" type="ORF">ACFFTR_30655</name>
</gene>
<proteinExistence type="predicted"/>
<organism evidence="2 3">
    <name type="scientific">Dactylosporangium vinaceum</name>
    <dbReference type="NCBI Taxonomy" id="53362"/>
    <lineage>
        <taxon>Bacteria</taxon>
        <taxon>Bacillati</taxon>
        <taxon>Actinomycetota</taxon>
        <taxon>Actinomycetes</taxon>
        <taxon>Micromonosporales</taxon>
        <taxon>Micromonosporaceae</taxon>
        <taxon>Dactylosporangium</taxon>
    </lineage>
</organism>
<dbReference type="Proteomes" id="UP001589608">
    <property type="component" value="Unassembled WGS sequence"/>
</dbReference>
<sequence>MTLPPRPNFPNYPGQPPYPGAVPPMYGAPVPPLPPPPKSNAGLIIGIIAGVLVLVAGVCVAGVLAFGAYRHDRAASYAEDQGPLSAATRDDTYAAPTTKAVPTTQAAPPPAPARVGDCIVVDEAGTYLGPGNCNGTQGTYKVLSVDHSRDTCADSQSPYLTESGYRLCLELYLVRTFCYKFPSGPGWVVAASACKAKGTVHVIDIVPGAANGNNCTRDLKWNRWYQFTHPTVVYCVMQY</sequence>
<accession>A0ABV5MF49</accession>
<evidence type="ECO:0000313" key="2">
    <source>
        <dbReference type="EMBL" id="MFB9447477.1"/>
    </source>
</evidence>
<reference evidence="2 3" key="1">
    <citation type="submission" date="2024-09" db="EMBL/GenBank/DDBJ databases">
        <authorList>
            <person name="Sun Q."/>
            <person name="Mori K."/>
        </authorList>
    </citation>
    <scope>NUCLEOTIDE SEQUENCE [LARGE SCALE GENOMIC DNA]</scope>
    <source>
        <strain evidence="2 3">JCM 3307</strain>
    </source>
</reference>
<evidence type="ECO:0000256" key="1">
    <source>
        <dbReference type="SAM" id="Phobius"/>
    </source>
</evidence>
<keyword evidence="1" id="KW-0812">Transmembrane</keyword>
<keyword evidence="3" id="KW-1185">Reference proteome</keyword>
<keyword evidence="1" id="KW-0472">Membrane</keyword>